<reference evidence="1 2" key="1">
    <citation type="submission" date="2024-04" db="EMBL/GenBank/DDBJ databases">
        <authorList>
            <person name="Fracassetti M."/>
        </authorList>
    </citation>
    <scope>NUCLEOTIDE SEQUENCE [LARGE SCALE GENOMIC DNA]</scope>
</reference>
<dbReference type="AlphaFoldDB" id="A0AAV2GTU6"/>
<gene>
    <name evidence="1" type="ORF">LTRI10_LOCUS53122</name>
</gene>
<evidence type="ECO:0000313" key="2">
    <source>
        <dbReference type="Proteomes" id="UP001497516"/>
    </source>
</evidence>
<dbReference type="EMBL" id="OZ034822">
    <property type="protein sequence ID" value="CAL1413927.1"/>
    <property type="molecule type" value="Genomic_DNA"/>
</dbReference>
<protein>
    <submittedName>
        <fullName evidence="1">Uncharacterized protein</fullName>
    </submittedName>
</protein>
<proteinExistence type="predicted"/>
<evidence type="ECO:0000313" key="1">
    <source>
        <dbReference type="EMBL" id="CAL1413927.1"/>
    </source>
</evidence>
<sequence length="77" mass="8803">MFRRGPFLRSLHLYRRSPSSPFIGKPGSNGCFACQWLDDVQVDVSGQIQCRIGIVSEVARSTHILLLSMSEIRRRRL</sequence>
<name>A0AAV2GTU6_9ROSI</name>
<dbReference type="Proteomes" id="UP001497516">
    <property type="component" value="Chromosome 9"/>
</dbReference>
<keyword evidence="2" id="KW-1185">Reference proteome</keyword>
<accession>A0AAV2GTU6</accession>
<organism evidence="1 2">
    <name type="scientific">Linum trigynum</name>
    <dbReference type="NCBI Taxonomy" id="586398"/>
    <lineage>
        <taxon>Eukaryota</taxon>
        <taxon>Viridiplantae</taxon>
        <taxon>Streptophyta</taxon>
        <taxon>Embryophyta</taxon>
        <taxon>Tracheophyta</taxon>
        <taxon>Spermatophyta</taxon>
        <taxon>Magnoliopsida</taxon>
        <taxon>eudicotyledons</taxon>
        <taxon>Gunneridae</taxon>
        <taxon>Pentapetalae</taxon>
        <taxon>rosids</taxon>
        <taxon>fabids</taxon>
        <taxon>Malpighiales</taxon>
        <taxon>Linaceae</taxon>
        <taxon>Linum</taxon>
    </lineage>
</organism>